<keyword evidence="1 3" id="KW-0560">Oxidoreductase</keyword>
<evidence type="ECO:0000256" key="1">
    <source>
        <dbReference type="ARBA" id="ARBA00023002"/>
    </source>
</evidence>
<evidence type="ECO:0000259" key="2">
    <source>
        <dbReference type="Pfam" id="PF02754"/>
    </source>
</evidence>
<organism evidence="3 4">
    <name type="scientific">Treponema succinifaciens (strain ATCC 33096 / DSM 2489 / 6091)</name>
    <dbReference type="NCBI Taxonomy" id="869209"/>
    <lineage>
        <taxon>Bacteria</taxon>
        <taxon>Pseudomonadati</taxon>
        <taxon>Spirochaetota</taxon>
        <taxon>Spirochaetia</taxon>
        <taxon>Spirochaetales</taxon>
        <taxon>Treponemataceae</taxon>
        <taxon>Treponema</taxon>
    </lineage>
</organism>
<dbReference type="GO" id="GO:0051912">
    <property type="term" value="F:CoB--CoM heterodisulfide reductase activity"/>
    <property type="evidence" value="ECO:0007669"/>
    <property type="project" value="UniProtKB-EC"/>
</dbReference>
<dbReference type="GeneID" id="302998478"/>
<dbReference type="HOGENOM" id="CLU_052147_1_0_12"/>
<gene>
    <name evidence="3" type="ordered locus">Tresu_1314</name>
</gene>
<dbReference type="RefSeq" id="WP_013701509.1">
    <property type="nucleotide sequence ID" value="NC_015385.1"/>
</dbReference>
<dbReference type="EMBL" id="CP002631">
    <property type="protein sequence ID" value="AEB14222.1"/>
    <property type="molecule type" value="Genomic_DNA"/>
</dbReference>
<evidence type="ECO:0000313" key="4">
    <source>
        <dbReference type="Proteomes" id="UP000006852"/>
    </source>
</evidence>
<dbReference type="InterPro" id="IPR004017">
    <property type="entry name" value="Cys_rich_dom"/>
</dbReference>
<reference evidence="4" key="2">
    <citation type="submission" date="2011-04" db="EMBL/GenBank/DDBJ databases">
        <title>The complete genome of chromosome of Treponema succinifaciens DSM 2489.</title>
        <authorList>
            <person name="Lucas S."/>
            <person name="Copeland A."/>
            <person name="Lapidus A."/>
            <person name="Bruce D."/>
            <person name="Goodwin L."/>
            <person name="Pitluck S."/>
            <person name="Peters L."/>
            <person name="Kyrpides N."/>
            <person name="Mavromatis K."/>
            <person name="Ivanova N."/>
            <person name="Ovchinnikova G."/>
            <person name="Teshima H."/>
            <person name="Detter J.C."/>
            <person name="Tapia R."/>
            <person name="Han C."/>
            <person name="Land M."/>
            <person name="Hauser L."/>
            <person name="Markowitz V."/>
            <person name="Cheng J.-F."/>
            <person name="Hugenholtz P."/>
            <person name="Woyke T."/>
            <person name="Wu D."/>
            <person name="Gronow S."/>
            <person name="Wellnitz S."/>
            <person name="Brambilla E."/>
            <person name="Klenk H.-P."/>
            <person name="Eisen J.A."/>
        </authorList>
    </citation>
    <scope>NUCLEOTIDE SEQUENCE [LARGE SCALE GENOMIC DNA]</scope>
    <source>
        <strain evidence="4">ATCC 33096 / DSM 2489 / 6091</strain>
    </source>
</reference>
<protein>
    <submittedName>
        <fullName evidence="3">CoB--CoM heterodisulfide reductase</fullName>
        <ecNumber evidence="3">1.8.98.1</ecNumber>
    </submittedName>
</protein>
<keyword evidence="4" id="KW-1185">Reference proteome</keyword>
<reference evidence="3 4" key="1">
    <citation type="journal article" date="2011" name="Stand. Genomic Sci.">
        <title>Complete genome sequence of Treponema succinifaciens type strain (6091).</title>
        <authorList>
            <person name="Han C."/>
            <person name="Gronow S."/>
            <person name="Teshima H."/>
            <person name="Lapidus A."/>
            <person name="Nolan M."/>
            <person name="Lucas S."/>
            <person name="Hammon N."/>
            <person name="Deshpande S."/>
            <person name="Cheng J.F."/>
            <person name="Zeytun A."/>
            <person name="Tapia R."/>
            <person name="Goodwin L."/>
            <person name="Pitluck S."/>
            <person name="Liolios K."/>
            <person name="Pagani I."/>
            <person name="Ivanova N."/>
            <person name="Mavromatis K."/>
            <person name="Mikhailova N."/>
            <person name="Huntemann M."/>
            <person name="Pati A."/>
            <person name="Chen A."/>
            <person name="Palaniappan K."/>
            <person name="Land M."/>
            <person name="Hauser L."/>
            <person name="Brambilla E.M."/>
            <person name="Rohde M."/>
            <person name="Goker M."/>
            <person name="Woyke T."/>
            <person name="Bristow J."/>
            <person name="Eisen J.A."/>
            <person name="Markowitz V."/>
            <person name="Hugenholtz P."/>
            <person name="Kyrpides N.C."/>
            <person name="Klenk H.P."/>
            <person name="Detter J.C."/>
        </authorList>
    </citation>
    <scope>NUCLEOTIDE SEQUENCE [LARGE SCALE GENOMIC DNA]</scope>
    <source>
        <strain evidence="4">ATCC 33096 / DSM 2489 / 6091</strain>
    </source>
</reference>
<dbReference type="PANTHER" id="PTHR42947:SF1">
    <property type="entry name" value="COB--COM HETERODISULFIDE REDUCTASE SUBUNIT B 1"/>
    <property type="match status" value="1"/>
</dbReference>
<dbReference type="InterPro" id="IPR051278">
    <property type="entry name" value="HdrB/HdrD_reductase"/>
</dbReference>
<dbReference type="Proteomes" id="UP000006852">
    <property type="component" value="Chromosome"/>
</dbReference>
<dbReference type="eggNOG" id="COG2048">
    <property type="taxonomic scope" value="Bacteria"/>
</dbReference>
<evidence type="ECO:0000313" key="3">
    <source>
        <dbReference type="EMBL" id="AEB14222.1"/>
    </source>
</evidence>
<feature type="domain" description="Cysteine-rich" evidence="2">
    <location>
        <begin position="12"/>
        <end position="93"/>
    </location>
</feature>
<sequence>MSENQTHTLTYSYFPGCTLKNKAKDLDLYGRLSAEALGFKLEEIEEWQCCGGVYPTGKNEIASKLPSVRALAASRDKNHALVTLCSACYNVIKQVNNDLQNDENTILKVNNYLAQDNIEYHGETKVLHFLEVLRDEIGWDNVKKAVKNPFKGKKIGAYYGCLLLRPGKVMEFDDPENPKILEDFITAIGGTPVIYAQRNECCGAYAAFEDETIPQKRSASILANAEDMGADFLVTSCPLCRYNLIKNKGSSKLDVIYFTELLAEALGVKDAVAKEAVNA</sequence>
<dbReference type="KEGG" id="tsu:Tresu_1314"/>
<dbReference type="AlphaFoldDB" id="F2NRY6"/>
<accession>F2NRY6</accession>
<dbReference type="EC" id="1.8.98.1" evidence="3"/>
<dbReference type="Gene3D" id="1.20.1050.140">
    <property type="match status" value="1"/>
</dbReference>
<feature type="domain" description="Cysteine-rich" evidence="2">
    <location>
        <begin position="157"/>
        <end position="244"/>
    </location>
</feature>
<proteinExistence type="predicted"/>
<dbReference type="STRING" id="869209.Tresu_1314"/>
<name>F2NRY6_TRES6</name>
<dbReference type="PANTHER" id="PTHR42947">
    <property type="entry name" value="COB--COM HETERODISULFIDE REDUCTASE SUBUNIT B 1"/>
    <property type="match status" value="1"/>
</dbReference>
<dbReference type="Pfam" id="PF02754">
    <property type="entry name" value="CCG"/>
    <property type="match status" value="2"/>
</dbReference>